<reference evidence="2" key="1">
    <citation type="submission" date="2021-11" db="EMBL/GenBank/DDBJ databases">
        <authorList>
            <person name="Rodrigo-Torres L."/>
            <person name="Arahal R. D."/>
            <person name="Lucena T."/>
        </authorList>
    </citation>
    <scope>NUCLEOTIDE SEQUENCE</scope>
    <source>
        <strain evidence="2">CECT 7928</strain>
    </source>
</reference>
<sequence length="242" mass="27754">MLKKFARSKHQIRVIALSMLCITGSALAETSVGPSRLLLTTQNWPPYQEYKNGIMQGIALDKVKCTLSKMGQPYQITMTKWSEAQLKVHSGTQHGFFVATRTKERDEYATLSLPIAEQKLEFYFAPGVEPKLTELSKINLKFSAKFGSNKWFWLKRHGYNVVKQPRNAKVLLKLLKDREIDVALEDELVFNEALEQASLPTDYFKRKVLETKNMGVYFSKRFLEKYPGFLKAFNSAILKCEG</sequence>
<dbReference type="EMBL" id="CAKLDM010000002">
    <property type="protein sequence ID" value="CAH0539709.1"/>
    <property type="molecule type" value="Genomic_DNA"/>
</dbReference>
<dbReference type="PANTHER" id="PTHR38834">
    <property type="entry name" value="PERIPLASMIC SUBSTRATE BINDING PROTEIN FAMILY 3"/>
    <property type="match status" value="1"/>
</dbReference>
<feature type="signal peptide" evidence="1">
    <location>
        <begin position="1"/>
        <end position="28"/>
    </location>
</feature>
<name>A0ABN8E630_9VIBR</name>
<comment type="caution">
    <text evidence="2">The sequence shown here is derived from an EMBL/GenBank/DDBJ whole genome shotgun (WGS) entry which is preliminary data.</text>
</comment>
<proteinExistence type="predicted"/>
<evidence type="ECO:0000313" key="2">
    <source>
        <dbReference type="EMBL" id="CAH0539709.1"/>
    </source>
</evidence>
<keyword evidence="3" id="KW-1185">Reference proteome</keyword>
<accession>A0ABN8E630</accession>
<keyword evidence="1" id="KW-0732">Signal</keyword>
<protein>
    <recommendedName>
        <fullName evidence="4">Solute-binding protein family 3/N-terminal domain-containing protein</fullName>
    </recommendedName>
</protein>
<dbReference type="PANTHER" id="PTHR38834:SF3">
    <property type="entry name" value="SOLUTE-BINDING PROTEIN FAMILY 3_N-TERMINAL DOMAIN-CONTAINING PROTEIN"/>
    <property type="match status" value="1"/>
</dbReference>
<evidence type="ECO:0008006" key="4">
    <source>
        <dbReference type="Google" id="ProtNLM"/>
    </source>
</evidence>
<dbReference type="Proteomes" id="UP000838748">
    <property type="component" value="Unassembled WGS sequence"/>
</dbReference>
<organism evidence="2 3">
    <name type="scientific">Vibrio marisflavi CECT 7928</name>
    <dbReference type="NCBI Taxonomy" id="634439"/>
    <lineage>
        <taxon>Bacteria</taxon>
        <taxon>Pseudomonadati</taxon>
        <taxon>Pseudomonadota</taxon>
        <taxon>Gammaproteobacteria</taxon>
        <taxon>Vibrionales</taxon>
        <taxon>Vibrionaceae</taxon>
        <taxon>Vibrio</taxon>
    </lineage>
</organism>
<evidence type="ECO:0000313" key="3">
    <source>
        <dbReference type="Proteomes" id="UP000838748"/>
    </source>
</evidence>
<feature type="chain" id="PRO_5046025606" description="Solute-binding protein family 3/N-terminal domain-containing protein" evidence="1">
    <location>
        <begin position="29"/>
        <end position="242"/>
    </location>
</feature>
<evidence type="ECO:0000256" key="1">
    <source>
        <dbReference type="SAM" id="SignalP"/>
    </source>
</evidence>
<dbReference type="Gene3D" id="3.40.190.10">
    <property type="entry name" value="Periplasmic binding protein-like II"/>
    <property type="match status" value="2"/>
</dbReference>
<gene>
    <name evidence="2" type="ORF">VMF7928_02386</name>
</gene>
<dbReference type="SUPFAM" id="SSF53850">
    <property type="entry name" value="Periplasmic binding protein-like II"/>
    <property type="match status" value="1"/>
</dbReference>